<dbReference type="SUPFAM" id="SSF143990">
    <property type="entry name" value="YbiA-like"/>
    <property type="match status" value="1"/>
</dbReference>
<keyword evidence="4" id="KW-1185">Reference proteome</keyword>
<feature type="region of interest" description="Disordered" evidence="1">
    <location>
        <begin position="231"/>
        <end position="262"/>
    </location>
</feature>
<evidence type="ECO:0000313" key="4">
    <source>
        <dbReference type="Proteomes" id="UP000327013"/>
    </source>
</evidence>
<dbReference type="Gene3D" id="1.10.357.40">
    <property type="entry name" value="YbiA-like"/>
    <property type="match status" value="1"/>
</dbReference>
<evidence type="ECO:0000313" key="3">
    <source>
        <dbReference type="EMBL" id="KAB8338917.1"/>
    </source>
</evidence>
<name>A0A5N6KQX3_9ROSI</name>
<gene>
    <name evidence="3" type="ORF">FH972_021857</name>
</gene>
<dbReference type="EMBL" id="VIBQ01000010">
    <property type="protein sequence ID" value="KAB8338917.1"/>
    <property type="molecule type" value="Genomic_DNA"/>
</dbReference>
<sequence length="262" mass="30039">MPNPAPETSATNEPNPPAVPAWKAQQYSDRPIFFWKDDADYGFLCQWYLTPMTDASGQAFNCCEQYMMWRKAQTFDDAATMAAILKERKPRKQKALGRAVVGFDDAAWDRVKYDVVVQANVYKFRQGVARDDDAFAYPPRGRSGVRGQEDVTLRELLLATGERELVEASRFDRVWGIGYSEEAAERTSRKLWGQNLLATQPPKHQLRFEMRRRSKQELVLAAAHAPALHRRLRRVRCPTHEPPPRGLTRGGKRKEEPQPKQP</sequence>
<dbReference type="Pfam" id="PF08719">
    <property type="entry name" value="NADAR"/>
    <property type="match status" value="1"/>
</dbReference>
<organism evidence="3 4">
    <name type="scientific">Carpinus fangiana</name>
    <dbReference type="NCBI Taxonomy" id="176857"/>
    <lineage>
        <taxon>Eukaryota</taxon>
        <taxon>Viridiplantae</taxon>
        <taxon>Streptophyta</taxon>
        <taxon>Embryophyta</taxon>
        <taxon>Tracheophyta</taxon>
        <taxon>Spermatophyta</taxon>
        <taxon>Magnoliopsida</taxon>
        <taxon>eudicotyledons</taxon>
        <taxon>Gunneridae</taxon>
        <taxon>Pentapetalae</taxon>
        <taxon>rosids</taxon>
        <taxon>fabids</taxon>
        <taxon>Fagales</taxon>
        <taxon>Betulaceae</taxon>
        <taxon>Carpinus</taxon>
    </lineage>
</organism>
<feature type="compositionally biased region" description="Basic and acidic residues" evidence="1">
    <location>
        <begin position="253"/>
        <end position="262"/>
    </location>
</feature>
<evidence type="ECO:0000256" key="1">
    <source>
        <dbReference type="SAM" id="MobiDB-lite"/>
    </source>
</evidence>
<dbReference type="InterPro" id="IPR037238">
    <property type="entry name" value="YbiA-like_sf"/>
</dbReference>
<dbReference type="CDD" id="cd15457">
    <property type="entry name" value="NADAR"/>
    <property type="match status" value="1"/>
</dbReference>
<protein>
    <recommendedName>
        <fullName evidence="2">NADAR domain-containing protein</fullName>
    </recommendedName>
</protein>
<dbReference type="InterPro" id="IPR012816">
    <property type="entry name" value="NADAR"/>
</dbReference>
<proteinExistence type="predicted"/>
<feature type="domain" description="NADAR" evidence="2">
    <location>
        <begin position="33"/>
        <end position="197"/>
    </location>
</feature>
<comment type="caution">
    <text evidence="3">The sequence shown here is derived from an EMBL/GenBank/DDBJ whole genome shotgun (WGS) entry which is preliminary data.</text>
</comment>
<reference evidence="3 4" key="1">
    <citation type="submission" date="2019-06" db="EMBL/GenBank/DDBJ databases">
        <title>A chromosomal-level reference genome of Carpinus fangiana (Coryloideae, Betulaceae).</title>
        <authorList>
            <person name="Yang X."/>
            <person name="Wang Z."/>
            <person name="Zhang L."/>
            <person name="Hao G."/>
            <person name="Liu J."/>
            <person name="Yang Y."/>
        </authorList>
    </citation>
    <scope>NUCLEOTIDE SEQUENCE [LARGE SCALE GENOMIC DNA]</scope>
    <source>
        <strain evidence="3">Cfa_2016G</strain>
        <tissue evidence="3">Leaf</tissue>
    </source>
</reference>
<dbReference type="Proteomes" id="UP000327013">
    <property type="component" value="Unassembled WGS sequence"/>
</dbReference>
<evidence type="ECO:0000259" key="2">
    <source>
        <dbReference type="Pfam" id="PF08719"/>
    </source>
</evidence>
<dbReference type="AlphaFoldDB" id="A0A5N6KQX3"/>
<dbReference type="NCBIfam" id="TIGR02464">
    <property type="entry name" value="ribofla_fusion"/>
    <property type="match status" value="1"/>
</dbReference>
<dbReference type="OrthoDB" id="206452at2759"/>
<accession>A0A5N6KQX3</accession>